<dbReference type="GO" id="GO:0005634">
    <property type="term" value="C:nucleus"/>
    <property type="evidence" value="ECO:0007669"/>
    <property type="project" value="UniProtKB-SubCell"/>
</dbReference>
<evidence type="ECO:0000256" key="11">
    <source>
        <dbReference type="ARBA" id="ARBA00022777"/>
    </source>
</evidence>
<feature type="domain" description="Protein kinase" evidence="22">
    <location>
        <begin position="26"/>
        <end position="279"/>
    </location>
</feature>
<evidence type="ECO:0000256" key="4">
    <source>
        <dbReference type="ARBA" id="ARBA00012513"/>
    </source>
</evidence>
<evidence type="ECO:0000256" key="19">
    <source>
        <dbReference type="ARBA" id="ARBA00077142"/>
    </source>
</evidence>
<evidence type="ECO:0000256" key="8">
    <source>
        <dbReference type="ARBA" id="ARBA00022679"/>
    </source>
</evidence>
<evidence type="ECO:0000256" key="20">
    <source>
        <dbReference type="PROSITE-ProRule" id="PRU10141"/>
    </source>
</evidence>
<feature type="compositionally biased region" description="Polar residues" evidence="21">
    <location>
        <begin position="565"/>
        <end position="582"/>
    </location>
</feature>
<feature type="region of interest" description="Disordered" evidence="21">
    <location>
        <begin position="467"/>
        <end position="498"/>
    </location>
</feature>
<accession>A0AA36FYJ9</accession>
<keyword evidence="24" id="KW-1185">Reference proteome</keyword>
<organism evidence="23 24">
    <name type="scientific">Mesorhabditis spiculigera</name>
    <dbReference type="NCBI Taxonomy" id="96644"/>
    <lineage>
        <taxon>Eukaryota</taxon>
        <taxon>Metazoa</taxon>
        <taxon>Ecdysozoa</taxon>
        <taxon>Nematoda</taxon>
        <taxon>Chromadorea</taxon>
        <taxon>Rhabditida</taxon>
        <taxon>Rhabditina</taxon>
        <taxon>Rhabditomorpha</taxon>
        <taxon>Rhabditoidea</taxon>
        <taxon>Rhabditidae</taxon>
        <taxon>Mesorhabditinae</taxon>
        <taxon>Mesorhabditis</taxon>
    </lineage>
</organism>
<evidence type="ECO:0000256" key="10">
    <source>
        <dbReference type="ARBA" id="ARBA00022741"/>
    </source>
</evidence>
<keyword evidence="12 20" id="KW-0067">ATP-binding</keyword>
<dbReference type="PROSITE" id="PS00108">
    <property type="entry name" value="PROTEIN_KINASE_ST"/>
    <property type="match status" value="1"/>
</dbReference>
<feature type="compositionally biased region" description="Basic and acidic residues" evidence="21">
    <location>
        <begin position="637"/>
        <end position="652"/>
    </location>
</feature>
<evidence type="ECO:0000256" key="5">
    <source>
        <dbReference type="ARBA" id="ARBA00022481"/>
    </source>
</evidence>
<keyword evidence="13" id="KW-0460">Magnesium</keyword>
<keyword evidence="8" id="KW-0808">Transferase</keyword>
<feature type="compositionally biased region" description="Basic and acidic residues" evidence="21">
    <location>
        <begin position="759"/>
        <end position="778"/>
    </location>
</feature>
<dbReference type="Pfam" id="PF00069">
    <property type="entry name" value="Pkinase"/>
    <property type="match status" value="1"/>
</dbReference>
<dbReference type="GO" id="GO:0046872">
    <property type="term" value="F:metal ion binding"/>
    <property type="evidence" value="ECO:0007669"/>
    <property type="project" value="UniProtKB-KW"/>
</dbReference>
<proteinExistence type="inferred from homology"/>
<dbReference type="InterPro" id="IPR017441">
    <property type="entry name" value="Protein_kinase_ATP_BS"/>
</dbReference>
<keyword evidence="6" id="KW-0723">Serine/threonine-protein kinase</keyword>
<keyword evidence="9" id="KW-0479">Metal-binding</keyword>
<evidence type="ECO:0000256" key="2">
    <source>
        <dbReference type="ARBA" id="ARBA00004123"/>
    </source>
</evidence>
<keyword evidence="11" id="KW-0418">Kinase</keyword>
<feature type="compositionally biased region" description="Low complexity" evidence="21">
    <location>
        <begin position="739"/>
        <end position="749"/>
    </location>
</feature>
<dbReference type="SUPFAM" id="SSF56112">
    <property type="entry name" value="Protein kinase-like (PK-like)"/>
    <property type="match status" value="1"/>
</dbReference>
<dbReference type="Gene3D" id="1.10.510.10">
    <property type="entry name" value="Transferase(Phosphotransferase) domain 1"/>
    <property type="match status" value="1"/>
</dbReference>
<feature type="region of interest" description="Disordered" evidence="21">
    <location>
        <begin position="739"/>
        <end position="799"/>
    </location>
</feature>
<evidence type="ECO:0000256" key="3">
    <source>
        <dbReference type="ARBA" id="ARBA00006692"/>
    </source>
</evidence>
<comment type="subcellular location">
    <subcellularLocation>
        <location evidence="2">Nucleus</location>
    </subcellularLocation>
</comment>
<evidence type="ECO:0000256" key="1">
    <source>
        <dbReference type="ARBA" id="ARBA00001946"/>
    </source>
</evidence>
<comment type="similarity">
    <text evidence="3">Belongs to the protein kinase superfamily. CAMK Ser/Thr protein kinase family.</text>
</comment>
<keyword evidence="5" id="KW-0488">Methylation</keyword>
<comment type="catalytic activity">
    <reaction evidence="16">
        <text>L-seryl-[protein] + ATP = O-phospho-L-seryl-[protein] + ADP + H(+)</text>
        <dbReference type="Rhea" id="RHEA:17989"/>
        <dbReference type="Rhea" id="RHEA-COMP:9863"/>
        <dbReference type="Rhea" id="RHEA-COMP:11604"/>
        <dbReference type="ChEBI" id="CHEBI:15378"/>
        <dbReference type="ChEBI" id="CHEBI:29999"/>
        <dbReference type="ChEBI" id="CHEBI:30616"/>
        <dbReference type="ChEBI" id="CHEBI:83421"/>
        <dbReference type="ChEBI" id="CHEBI:456216"/>
        <dbReference type="EC" id="2.7.11.1"/>
    </reaction>
</comment>
<dbReference type="InterPro" id="IPR008271">
    <property type="entry name" value="Ser/Thr_kinase_AS"/>
</dbReference>
<comment type="function">
    <text evidence="17">May play a role in hematopoietic cell proliferation or differentiation. Potential mediator of neuronal apoptosis.</text>
</comment>
<keyword evidence="7" id="KW-0597">Phosphoprotein</keyword>
<evidence type="ECO:0000256" key="7">
    <source>
        <dbReference type="ARBA" id="ARBA00022553"/>
    </source>
</evidence>
<comment type="caution">
    <text evidence="23">The sequence shown here is derived from an EMBL/GenBank/DDBJ whole genome shotgun (WGS) entry which is preliminary data.</text>
</comment>
<name>A0AA36FYJ9_9BILA</name>
<dbReference type="PANTHER" id="PTHR24346:SF45">
    <property type="entry name" value="PROTEIN KINASE DOMAIN-CONTAINING PROTEIN"/>
    <property type="match status" value="1"/>
</dbReference>
<dbReference type="GO" id="GO:0004674">
    <property type="term" value="F:protein serine/threonine kinase activity"/>
    <property type="evidence" value="ECO:0007669"/>
    <property type="project" value="UniProtKB-KW"/>
</dbReference>
<evidence type="ECO:0000256" key="18">
    <source>
        <dbReference type="ARBA" id="ARBA00074971"/>
    </source>
</evidence>
<evidence type="ECO:0000256" key="21">
    <source>
        <dbReference type="SAM" id="MobiDB-lite"/>
    </source>
</evidence>
<dbReference type="PANTHER" id="PTHR24346">
    <property type="entry name" value="MAP/MICROTUBULE AFFINITY-REGULATING KINASE"/>
    <property type="match status" value="1"/>
</dbReference>
<feature type="compositionally biased region" description="Polar residues" evidence="21">
    <location>
        <begin position="595"/>
        <end position="607"/>
    </location>
</feature>
<evidence type="ECO:0000259" key="22">
    <source>
        <dbReference type="PROSITE" id="PS50011"/>
    </source>
</evidence>
<sequence length="1047" mass="116605">MAATTDGVPKRKKSLNIKDARIAGLYDLEQTIGQGHFAIVKRAKHVFTQEQVAVKIIDKDNLDIESREHMMQEVRCMKLVQHPNIVRLYEVIDTQTKLFLILELGDYDMHDFILKYEEKGCPEPLAQQYFSQIIKAISYCHKLHVVHRDLKPENVVFFEQLGMVKLTDFGFSNNYEPGTQLKTSCGSLAYSAPEILLGDAYDAPAVDVWSLGVILYMLVVGRLPFQETNDSETLTRILDCRFTLPDTLSPACRNLIARMLVREGKKRASLPEISSNPWVQQGDRGHAEAIPLIERHHLPEEAHQTIIDQMVQGHIGSADSILNALENDDYNYMSATYYLLAERVLAACRFEKAKALTEENRENSLPEEDIIESADARTGVLPQQSATTAQRCRSRSNSWRATRRPCSILKEESEEELSTYYRSSSRHSSRNSSPAMSMFGGSVRDRLSPQYAHGIQDLLEVVKPMRRAASPDSVRSSRSPSPPASSSGRTSPSMSSLSLSRFKTSCTIGGMRKLSSSPHLLGICEEGEELMDNSQSSSSPGHHHHHQGGGSGGTSGHSSLLLHTNNDATQPPTPRANRSASTGLVIVGPRHRLISSKSAGQQPTYSSVRMIRPRQAIVSPDVLRRYESPKGAASADGARDEGARDEGARDEEPPLTAILPSTSTQPPPPRFFLQNSRRSTSCSSSEASDDEERNRARLLMEGGEAMMMMMMITDKAAAQWAVDGCARPEMDQPVNNAAALAQQESLSSSRRTSIEQDVTNERLRSTTDDAECSTHDSTESSSLQKKMFPSRQPEDPLKMTRNKREQVKRMLSSQFASTSSSLWPDLATVQMAVLAQDGDEAVRKLATRRPAATRAALRGGWRMMVTRPSGQWLPAGRLLGGRPYVMEFSDVTIVIGAVLVNRMMLPVRPVSWEATSSLLTAAGYRPTPTTREIFAICLPQGLLQLQIEFSRALERALDERRPVQPYLIDDTCAQPHIEWPMRIFYFLFRSLHVGALPTTEKWHEMLDENGFMVGQNREFALATEQWGSADYEVCLATVFTSFEALRN</sequence>
<comment type="catalytic activity">
    <reaction evidence="15">
        <text>L-threonyl-[protein] + ATP = O-phospho-L-threonyl-[protein] + ADP + H(+)</text>
        <dbReference type="Rhea" id="RHEA:46608"/>
        <dbReference type="Rhea" id="RHEA-COMP:11060"/>
        <dbReference type="Rhea" id="RHEA-COMP:11605"/>
        <dbReference type="ChEBI" id="CHEBI:15378"/>
        <dbReference type="ChEBI" id="CHEBI:30013"/>
        <dbReference type="ChEBI" id="CHEBI:30616"/>
        <dbReference type="ChEBI" id="CHEBI:61977"/>
        <dbReference type="ChEBI" id="CHEBI:456216"/>
        <dbReference type="EC" id="2.7.11.1"/>
    </reaction>
</comment>
<keyword evidence="14" id="KW-0539">Nucleus</keyword>
<dbReference type="GO" id="GO:0035556">
    <property type="term" value="P:intracellular signal transduction"/>
    <property type="evidence" value="ECO:0007669"/>
    <property type="project" value="TreeGrafter"/>
</dbReference>
<dbReference type="GO" id="GO:0005737">
    <property type="term" value="C:cytoplasm"/>
    <property type="evidence" value="ECO:0007669"/>
    <property type="project" value="TreeGrafter"/>
</dbReference>
<dbReference type="AlphaFoldDB" id="A0AA36FYJ9"/>
<feature type="binding site" evidence="20">
    <location>
        <position position="55"/>
    </location>
    <ligand>
        <name>ATP</name>
        <dbReference type="ChEBI" id="CHEBI:30616"/>
    </ligand>
</feature>
<dbReference type="PROSITE" id="PS00107">
    <property type="entry name" value="PROTEIN_KINASE_ATP"/>
    <property type="match status" value="1"/>
</dbReference>
<evidence type="ECO:0000256" key="14">
    <source>
        <dbReference type="ARBA" id="ARBA00023242"/>
    </source>
</evidence>
<reference evidence="23" key="1">
    <citation type="submission" date="2023-06" db="EMBL/GenBank/DDBJ databases">
        <authorList>
            <person name="Delattre M."/>
        </authorList>
    </citation>
    <scope>NUCLEOTIDE SEQUENCE</scope>
    <source>
        <strain evidence="23">AF72</strain>
    </source>
</reference>
<evidence type="ECO:0000256" key="16">
    <source>
        <dbReference type="ARBA" id="ARBA00048679"/>
    </source>
</evidence>
<feature type="non-terminal residue" evidence="23">
    <location>
        <position position="1047"/>
    </location>
</feature>
<evidence type="ECO:0000313" key="23">
    <source>
        <dbReference type="EMBL" id="CAJ0571541.1"/>
    </source>
</evidence>
<evidence type="ECO:0000256" key="17">
    <source>
        <dbReference type="ARBA" id="ARBA00054738"/>
    </source>
</evidence>
<evidence type="ECO:0000313" key="24">
    <source>
        <dbReference type="Proteomes" id="UP001177023"/>
    </source>
</evidence>
<feature type="compositionally biased region" description="Low complexity" evidence="21">
    <location>
        <begin position="676"/>
        <end position="686"/>
    </location>
</feature>
<dbReference type="FunFam" id="3.30.200.20:FF:000003">
    <property type="entry name" value="Non-specific serine/threonine protein kinase"/>
    <property type="match status" value="1"/>
</dbReference>
<dbReference type="Proteomes" id="UP001177023">
    <property type="component" value="Unassembled WGS sequence"/>
</dbReference>
<dbReference type="EC" id="2.7.11.1" evidence="4"/>
<dbReference type="PROSITE" id="PS50011">
    <property type="entry name" value="PROTEIN_KINASE_DOM"/>
    <property type="match status" value="1"/>
</dbReference>
<evidence type="ECO:0000256" key="12">
    <source>
        <dbReference type="ARBA" id="ARBA00022840"/>
    </source>
</evidence>
<evidence type="ECO:0000256" key="13">
    <source>
        <dbReference type="ARBA" id="ARBA00022842"/>
    </source>
</evidence>
<dbReference type="GO" id="GO:0005524">
    <property type="term" value="F:ATP binding"/>
    <property type="evidence" value="ECO:0007669"/>
    <property type="project" value="UniProtKB-UniRule"/>
</dbReference>
<evidence type="ECO:0000256" key="15">
    <source>
        <dbReference type="ARBA" id="ARBA00047899"/>
    </source>
</evidence>
<evidence type="ECO:0000256" key="9">
    <source>
        <dbReference type="ARBA" id="ARBA00022723"/>
    </source>
</evidence>
<feature type="region of interest" description="Disordered" evidence="21">
    <location>
        <begin position="421"/>
        <end position="441"/>
    </location>
</feature>
<dbReference type="InterPro" id="IPR000719">
    <property type="entry name" value="Prot_kinase_dom"/>
</dbReference>
<comment type="cofactor">
    <cofactor evidence="1">
        <name>Mg(2+)</name>
        <dbReference type="ChEBI" id="CHEBI:18420"/>
    </cofactor>
</comment>
<feature type="region of interest" description="Disordered" evidence="21">
    <location>
        <begin position="530"/>
        <end position="693"/>
    </location>
</feature>
<dbReference type="InterPro" id="IPR011009">
    <property type="entry name" value="Kinase-like_dom_sf"/>
</dbReference>
<evidence type="ECO:0000256" key="6">
    <source>
        <dbReference type="ARBA" id="ARBA00022527"/>
    </source>
</evidence>
<keyword evidence="10 20" id="KW-0547">Nucleotide-binding</keyword>
<protein>
    <recommendedName>
        <fullName evidence="18">SNF-related serine/threonine-protein kinase</fullName>
        <ecNumber evidence="4">2.7.11.1</ecNumber>
    </recommendedName>
    <alternativeName>
        <fullName evidence="19">SNF1-related kinase</fullName>
    </alternativeName>
</protein>
<dbReference type="CDD" id="cd14339">
    <property type="entry name" value="UBA_SNRK"/>
    <property type="match status" value="1"/>
</dbReference>
<gene>
    <name evidence="23" type="ORF">MSPICULIGERA_LOCUS9945</name>
</gene>
<dbReference type="EMBL" id="CATQJA010002569">
    <property type="protein sequence ID" value="CAJ0571541.1"/>
    <property type="molecule type" value="Genomic_DNA"/>
</dbReference>
<dbReference type="SMART" id="SM00220">
    <property type="entry name" value="S_TKc"/>
    <property type="match status" value="1"/>
</dbReference>
<dbReference type="FunFam" id="1.10.510.10:FF:000166">
    <property type="entry name" value="SNF-related serine/threonine-protein kinase"/>
    <property type="match status" value="1"/>
</dbReference>